<organism evidence="2 3">
    <name type="scientific">Zizania palustris</name>
    <name type="common">Northern wild rice</name>
    <dbReference type="NCBI Taxonomy" id="103762"/>
    <lineage>
        <taxon>Eukaryota</taxon>
        <taxon>Viridiplantae</taxon>
        <taxon>Streptophyta</taxon>
        <taxon>Embryophyta</taxon>
        <taxon>Tracheophyta</taxon>
        <taxon>Spermatophyta</taxon>
        <taxon>Magnoliopsida</taxon>
        <taxon>Liliopsida</taxon>
        <taxon>Poales</taxon>
        <taxon>Poaceae</taxon>
        <taxon>BOP clade</taxon>
        <taxon>Oryzoideae</taxon>
        <taxon>Oryzeae</taxon>
        <taxon>Zizaniinae</taxon>
        <taxon>Zizania</taxon>
    </lineage>
</organism>
<keyword evidence="3" id="KW-1185">Reference proteome</keyword>
<evidence type="ECO:0000313" key="2">
    <source>
        <dbReference type="EMBL" id="KAG8044067.1"/>
    </source>
</evidence>
<gene>
    <name evidence="2" type="ORF">GUJ93_ZPchr0109g40569</name>
</gene>
<reference evidence="2" key="2">
    <citation type="submission" date="2021-02" db="EMBL/GenBank/DDBJ databases">
        <authorList>
            <person name="Kimball J.A."/>
            <person name="Haas M.W."/>
            <person name="Macchietto M."/>
            <person name="Kono T."/>
            <person name="Duquette J."/>
            <person name="Shao M."/>
        </authorList>
    </citation>
    <scope>NUCLEOTIDE SEQUENCE</scope>
    <source>
        <tissue evidence="2">Fresh leaf tissue</tissue>
    </source>
</reference>
<comment type="caution">
    <text evidence="2">The sequence shown here is derived from an EMBL/GenBank/DDBJ whole genome shotgun (WGS) entry which is preliminary data.</text>
</comment>
<evidence type="ECO:0000256" key="1">
    <source>
        <dbReference type="SAM" id="MobiDB-lite"/>
    </source>
</evidence>
<feature type="region of interest" description="Disordered" evidence="1">
    <location>
        <begin position="19"/>
        <end position="38"/>
    </location>
</feature>
<evidence type="ECO:0000313" key="3">
    <source>
        <dbReference type="Proteomes" id="UP000729402"/>
    </source>
</evidence>
<protein>
    <submittedName>
        <fullName evidence="2">Uncharacterized protein</fullName>
    </submittedName>
</protein>
<dbReference type="AlphaFoldDB" id="A0A8J5R7U9"/>
<proteinExistence type="predicted"/>
<sequence>MPPPGRLSLAPPARRALTRAIGLEGSRPRHRLEGSLPRRQPRRNNACILIVVLLRSPHPVAASGRRIQSPPPVAALGRRLRSPPDLLRHWVQQEQIESRIKQPGSVHSVMFNYNCLN</sequence>
<dbReference type="Proteomes" id="UP000729402">
    <property type="component" value="Unassembled WGS sequence"/>
</dbReference>
<reference evidence="2" key="1">
    <citation type="journal article" date="2021" name="bioRxiv">
        <title>Whole Genome Assembly and Annotation of Northern Wild Rice, Zizania palustris L., Supports a Whole Genome Duplication in the Zizania Genus.</title>
        <authorList>
            <person name="Haas M."/>
            <person name="Kono T."/>
            <person name="Macchietto M."/>
            <person name="Millas R."/>
            <person name="McGilp L."/>
            <person name="Shao M."/>
            <person name="Duquette J."/>
            <person name="Hirsch C.N."/>
            <person name="Kimball J."/>
        </authorList>
    </citation>
    <scope>NUCLEOTIDE SEQUENCE</scope>
    <source>
        <tissue evidence="2">Fresh leaf tissue</tissue>
    </source>
</reference>
<name>A0A8J5R7U9_ZIZPA</name>
<accession>A0A8J5R7U9</accession>
<dbReference type="EMBL" id="JAAALK010000952">
    <property type="protein sequence ID" value="KAG8044067.1"/>
    <property type="molecule type" value="Genomic_DNA"/>
</dbReference>